<gene>
    <name evidence="2" type="ORF">AWB74_08380</name>
</gene>
<evidence type="ECO:0000313" key="3">
    <source>
        <dbReference type="Proteomes" id="UP000055019"/>
    </source>
</evidence>
<name>A0A158L4Y0_9BURK</name>
<evidence type="ECO:0000256" key="1">
    <source>
        <dbReference type="SAM" id="MobiDB-lite"/>
    </source>
</evidence>
<reference evidence="2" key="1">
    <citation type="submission" date="2016-01" db="EMBL/GenBank/DDBJ databases">
        <authorList>
            <person name="Peeters C."/>
        </authorList>
    </citation>
    <scope>NUCLEOTIDE SEQUENCE [LARGE SCALE GENOMIC DNA]</scope>
    <source>
        <strain evidence="2">LMG 29317</strain>
    </source>
</reference>
<sequence>MSFSRGKIGSGELPVRSAKSSRPAHDSEVFTVRHVLRPIAGAHLGVRSNAPGFRMAASCPRIQLPIVASKSSRLELAKSLIGFTI</sequence>
<protein>
    <submittedName>
        <fullName evidence="2">Uncharacterized protein</fullName>
    </submittedName>
</protein>
<organism evidence="2 3">
    <name type="scientific">Caballeronia arvi</name>
    <dbReference type="NCBI Taxonomy" id="1777135"/>
    <lineage>
        <taxon>Bacteria</taxon>
        <taxon>Pseudomonadati</taxon>
        <taxon>Pseudomonadota</taxon>
        <taxon>Betaproteobacteria</taxon>
        <taxon>Burkholderiales</taxon>
        <taxon>Burkholderiaceae</taxon>
        <taxon>Caballeronia</taxon>
    </lineage>
</organism>
<accession>A0A158L4Y0</accession>
<feature type="region of interest" description="Disordered" evidence="1">
    <location>
        <begin position="1"/>
        <end position="26"/>
    </location>
</feature>
<dbReference type="Proteomes" id="UP000055019">
    <property type="component" value="Unassembled WGS sequence"/>
</dbReference>
<dbReference type="AlphaFoldDB" id="A0A158L4Y0"/>
<evidence type="ECO:0000313" key="2">
    <source>
        <dbReference type="EMBL" id="SAL88049.1"/>
    </source>
</evidence>
<comment type="caution">
    <text evidence="2">The sequence shown here is derived from an EMBL/GenBank/DDBJ whole genome shotgun (WGS) entry which is preliminary data.</text>
</comment>
<proteinExistence type="predicted"/>
<dbReference type="EMBL" id="FCOM02000111">
    <property type="protein sequence ID" value="SAL88049.1"/>
    <property type="molecule type" value="Genomic_DNA"/>
</dbReference>
<keyword evidence="3" id="KW-1185">Reference proteome</keyword>